<dbReference type="Proteomes" id="UP000231456">
    <property type="component" value="Unassembled WGS sequence"/>
</dbReference>
<keyword evidence="8" id="KW-0408">Iron</keyword>
<evidence type="ECO:0000256" key="1">
    <source>
        <dbReference type="ARBA" id="ARBA00001966"/>
    </source>
</evidence>
<dbReference type="EC" id="2.5.1.72" evidence="3 10"/>
<dbReference type="NCBIfam" id="NF006878">
    <property type="entry name" value="PRK09375.1-2"/>
    <property type="match status" value="1"/>
</dbReference>
<dbReference type="Gene3D" id="3.40.50.10800">
    <property type="entry name" value="NadA-like"/>
    <property type="match status" value="3"/>
</dbReference>
<evidence type="ECO:0000256" key="2">
    <source>
        <dbReference type="ARBA" id="ARBA00005065"/>
    </source>
</evidence>
<name>A0A2M8FAL5_9BACT</name>
<comment type="caution">
    <text evidence="11">The sequence shown here is derived from an EMBL/GenBank/DDBJ whole genome shotgun (WGS) entry which is preliminary data.</text>
</comment>
<evidence type="ECO:0000256" key="5">
    <source>
        <dbReference type="ARBA" id="ARBA00022642"/>
    </source>
</evidence>
<dbReference type="GO" id="GO:0034628">
    <property type="term" value="P:'de novo' NAD+ biosynthetic process from L-aspartate"/>
    <property type="evidence" value="ECO:0007669"/>
    <property type="project" value="TreeGrafter"/>
</dbReference>
<evidence type="ECO:0000256" key="7">
    <source>
        <dbReference type="ARBA" id="ARBA00022723"/>
    </source>
</evidence>
<keyword evidence="6" id="KW-0808">Transferase</keyword>
<keyword evidence="9" id="KW-0411">Iron-sulfur</keyword>
<dbReference type="NCBIfam" id="TIGR00550">
    <property type="entry name" value="nadA"/>
    <property type="match status" value="1"/>
</dbReference>
<protein>
    <recommendedName>
        <fullName evidence="3 10">Quinolinate synthase</fullName>
        <ecNumber evidence="3 10">2.5.1.72</ecNumber>
    </recommendedName>
</protein>
<dbReference type="PANTHER" id="PTHR30573">
    <property type="entry name" value="QUINOLINATE SYNTHETASE A"/>
    <property type="match status" value="1"/>
</dbReference>
<keyword evidence="7" id="KW-0479">Metal-binding</keyword>
<keyword evidence="5" id="KW-0662">Pyridine nucleotide biosynthesis</keyword>
<evidence type="ECO:0000256" key="4">
    <source>
        <dbReference type="ARBA" id="ARBA00022485"/>
    </source>
</evidence>
<dbReference type="GO" id="GO:0051539">
    <property type="term" value="F:4 iron, 4 sulfur cluster binding"/>
    <property type="evidence" value="ECO:0007669"/>
    <property type="project" value="UniProtKB-KW"/>
</dbReference>
<comment type="cofactor">
    <cofactor evidence="1">
        <name>[4Fe-4S] cluster</name>
        <dbReference type="ChEBI" id="CHEBI:49883"/>
    </cofactor>
</comment>
<evidence type="ECO:0000313" key="11">
    <source>
        <dbReference type="EMBL" id="PJC52775.1"/>
    </source>
</evidence>
<evidence type="ECO:0000256" key="6">
    <source>
        <dbReference type="ARBA" id="ARBA00022679"/>
    </source>
</evidence>
<organism evidence="11 12">
    <name type="scientific">Candidatus Magasanikbacteria bacterium CG_4_9_14_0_2_um_filter_42_11</name>
    <dbReference type="NCBI Taxonomy" id="1974643"/>
    <lineage>
        <taxon>Bacteria</taxon>
        <taxon>Candidatus Magasanikiibacteriota</taxon>
    </lineage>
</organism>
<dbReference type="PANTHER" id="PTHR30573:SF0">
    <property type="entry name" value="QUINOLINATE SYNTHASE, CHLOROPLASTIC"/>
    <property type="match status" value="1"/>
</dbReference>
<evidence type="ECO:0000256" key="9">
    <source>
        <dbReference type="ARBA" id="ARBA00023014"/>
    </source>
</evidence>
<dbReference type="GO" id="GO:0005829">
    <property type="term" value="C:cytosol"/>
    <property type="evidence" value="ECO:0007669"/>
    <property type="project" value="TreeGrafter"/>
</dbReference>
<dbReference type="UniPathway" id="UPA00253">
    <property type="reaction ID" value="UER00327"/>
</dbReference>
<keyword evidence="4" id="KW-0004">4Fe-4S</keyword>
<dbReference type="InterPro" id="IPR036094">
    <property type="entry name" value="NadA_sf"/>
</dbReference>
<sequence>MGVHGTTRSSINYKNSIKKSVIFTKTQLTQETKRLYDKLQHTHWTREDAALIAPMTLEITALKKEQNAIILAHSYQTPDIMYGVADFLGDSYTLSKIAAEHPADKIIFCSVHFMGETAKILSPEKDVLVPAIAGCSLAESITAEDVRELRKKHPTAGVVCYVNTSAAVKAESDVCCTSANVVNVIDAMPQGEVIFIPDKLMGQNVQKLTKKKLILWDGTCIVHELFTVDTIKEIRAQHPGVKILAHTECNSAVVDEVDMAGSTSDMLRYIASSDANDIMLVTECGITDRVKTEFVDKHIVGTCSLCPYMKKIMLRDILVALKDPRPDQIIEIPEDIRVKAKQSLDRMLNISK</sequence>
<dbReference type="Pfam" id="PF02445">
    <property type="entry name" value="NadA"/>
    <property type="match status" value="1"/>
</dbReference>
<comment type="pathway">
    <text evidence="2">Cofactor biosynthesis; NAD(+) biosynthesis; quinolinate from iminoaspartate: step 1/1.</text>
</comment>
<accession>A0A2M8FAL5</accession>
<dbReference type="GO" id="GO:0008987">
    <property type="term" value="F:quinolinate synthetase A activity"/>
    <property type="evidence" value="ECO:0007669"/>
    <property type="project" value="UniProtKB-UniRule"/>
</dbReference>
<evidence type="ECO:0000313" key="12">
    <source>
        <dbReference type="Proteomes" id="UP000231456"/>
    </source>
</evidence>
<dbReference type="SUPFAM" id="SSF142754">
    <property type="entry name" value="NadA-like"/>
    <property type="match status" value="1"/>
</dbReference>
<dbReference type="AlphaFoldDB" id="A0A2M8FAL5"/>
<evidence type="ECO:0000256" key="8">
    <source>
        <dbReference type="ARBA" id="ARBA00023004"/>
    </source>
</evidence>
<dbReference type="NCBIfam" id="NF006879">
    <property type="entry name" value="PRK09375.1-4"/>
    <property type="match status" value="1"/>
</dbReference>
<gene>
    <name evidence="11" type="ORF">CO030_01080</name>
</gene>
<dbReference type="EMBL" id="PFRH01000041">
    <property type="protein sequence ID" value="PJC52775.1"/>
    <property type="molecule type" value="Genomic_DNA"/>
</dbReference>
<dbReference type="InterPro" id="IPR003473">
    <property type="entry name" value="NadA"/>
</dbReference>
<proteinExistence type="predicted"/>
<reference evidence="12" key="1">
    <citation type="submission" date="2017-09" db="EMBL/GenBank/DDBJ databases">
        <title>Depth-based differentiation of microbial function through sediment-hosted aquifers and enrichment of novel symbionts in the deep terrestrial subsurface.</title>
        <authorList>
            <person name="Probst A.J."/>
            <person name="Ladd B."/>
            <person name="Jarett J.K."/>
            <person name="Geller-Mcgrath D.E."/>
            <person name="Sieber C.M.K."/>
            <person name="Emerson J.B."/>
            <person name="Anantharaman K."/>
            <person name="Thomas B.C."/>
            <person name="Malmstrom R."/>
            <person name="Stieglmeier M."/>
            <person name="Klingl A."/>
            <person name="Woyke T."/>
            <person name="Ryan C.M."/>
            <person name="Banfield J.F."/>
        </authorList>
    </citation>
    <scope>NUCLEOTIDE SEQUENCE [LARGE SCALE GENOMIC DNA]</scope>
</reference>
<evidence type="ECO:0000256" key="3">
    <source>
        <dbReference type="ARBA" id="ARBA00012669"/>
    </source>
</evidence>
<evidence type="ECO:0000256" key="10">
    <source>
        <dbReference type="NCBIfam" id="TIGR00550"/>
    </source>
</evidence>
<dbReference type="GO" id="GO:0046872">
    <property type="term" value="F:metal ion binding"/>
    <property type="evidence" value="ECO:0007669"/>
    <property type="project" value="UniProtKB-KW"/>
</dbReference>